<dbReference type="Proteomes" id="UP000322619">
    <property type="component" value="Unassembled WGS sequence"/>
</dbReference>
<keyword evidence="5 12" id="KW-0812">Transmembrane</keyword>
<accession>A0A5D0WK29</accession>
<keyword evidence="4" id="KW-0808">Transferase</keyword>
<evidence type="ECO:0000313" key="15">
    <source>
        <dbReference type="EMBL" id="UYO64028.1"/>
    </source>
</evidence>
<keyword evidence="9" id="KW-0862">Zinc</keyword>
<evidence type="ECO:0000256" key="10">
    <source>
        <dbReference type="ARBA" id="ARBA00022989"/>
    </source>
</evidence>
<reference evidence="15" key="2">
    <citation type="submission" date="2021-11" db="EMBL/GenBank/DDBJ databases">
        <title>Isoprene-degrading acetogen.</title>
        <authorList>
            <person name="Yang Y."/>
            <person name="Jin H."/>
            <person name="Yan J."/>
        </authorList>
    </citation>
    <scope>NUCLEOTIDE SEQUENCE</scope>
    <source>
        <strain evidence="15">Berkeley</strain>
    </source>
</reference>
<feature type="domain" description="E3 Ubiquitin ligase MUL1-like" evidence="13">
    <location>
        <begin position="95"/>
        <end position="254"/>
    </location>
</feature>
<proteinExistence type="predicted"/>
<dbReference type="EC" id="2.3.2.27" evidence="3"/>
<evidence type="ECO:0000256" key="9">
    <source>
        <dbReference type="ARBA" id="ARBA00022833"/>
    </source>
</evidence>
<dbReference type="GO" id="GO:0061630">
    <property type="term" value="F:ubiquitin protein ligase activity"/>
    <property type="evidence" value="ECO:0007669"/>
    <property type="project" value="UniProtKB-EC"/>
</dbReference>
<dbReference type="Pfam" id="PF12483">
    <property type="entry name" value="GIDE"/>
    <property type="match status" value="1"/>
</dbReference>
<name>A0A5D0WK29_9FIRM</name>
<keyword evidence="8" id="KW-0833">Ubl conjugation pathway</keyword>
<evidence type="ECO:0000256" key="2">
    <source>
        <dbReference type="ARBA" id="ARBA00004141"/>
    </source>
</evidence>
<keyword evidence="10 12" id="KW-1133">Transmembrane helix</keyword>
<evidence type="ECO:0000256" key="11">
    <source>
        <dbReference type="ARBA" id="ARBA00023136"/>
    </source>
</evidence>
<dbReference type="EMBL" id="CP087994">
    <property type="protein sequence ID" value="UYO64028.1"/>
    <property type="molecule type" value="Genomic_DNA"/>
</dbReference>
<dbReference type="InterPro" id="IPR022170">
    <property type="entry name" value="MUL1-like"/>
</dbReference>
<keyword evidence="11 12" id="KW-0472">Membrane</keyword>
<evidence type="ECO:0000256" key="6">
    <source>
        <dbReference type="ARBA" id="ARBA00022723"/>
    </source>
</evidence>
<reference evidence="14 16" key="1">
    <citation type="submission" date="2019-08" db="EMBL/GenBank/DDBJ databases">
        <title>Isolation and enrichment of carboxydotrophic bacteria from anaerobic sludge for the production of bio-based chemicals from syngas.</title>
        <authorList>
            <person name="Antares A.L."/>
            <person name="Moreira J."/>
            <person name="Diender M."/>
            <person name="Parshina S.N."/>
            <person name="Stams A.J.M."/>
            <person name="Alves M."/>
            <person name="Alves J.I."/>
            <person name="Sousa D.Z."/>
        </authorList>
    </citation>
    <scope>NUCLEOTIDE SEQUENCE [LARGE SCALE GENOMIC DNA]</scope>
    <source>
        <strain evidence="14 16">JM</strain>
    </source>
</reference>
<evidence type="ECO:0000256" key="12">
    <source>
        <dbReference type="SAM" id="Phobius"/>
    </source>
</evidence>
<evidence type="ECO:0000256" key="4">
    <source>
        <dbReference type="ARBA" id="ARBA00022679"/>
    </source>
</evidence>
<comment type="subcellular location">
    <subcellularLocation>
        <location evidence="2">Membrane</location>
        <topology evidence="2">Multi-pass membrane protein</topology>
    </subcellularLocation>
</comment>
<dbReference type="GO" id="GO:0008270">
    <property type="term" value="F:zinc ion binding"/>
    <property type="evidence" value="ECO:0007669"/>
    <property type="project" value="UniProtKB-KW"/>
</dbReference>
<dbReference type="GO" id="GO:0016567">
    <property type="term" value="P:protein ubiquitination"/>
    <property type="evidence" value="ECO:0007669"/>
    <property type="project" value="InterPro"/>
</dbReference>
<protein>
    <recommendedName>
        <fullName evidence="3">RING-type E3 ubiquitin transferase</fullName>
        <ecNumber evidence="3">2.3.2.27</ecNumber>
    </recommendedName>
</protein>
<keyword evidence="6" id="KW-0479">Metal-binding</keyword>
<comment type="catalytic activity">
    <reaction evidence="1">
        <text>S-ubiquitinyl-[E2 ubiquitin-conjugating enzyme]-L-cysteine + [acceptor protein]-L-lysine = [E2 ubiquitin-conjugating enzyme]-L-cysteine + N(6)-ubiquitinyl-[acceptor protein]-L-lysine.</text>
        <dbReference type="EC" id="2.3.2.27"/>
    </reaction>
</comment>
<gene>
    <name evidence="14" type="ORF">FXB42_10075</name>
    <name evidence="15" type="ORF">LNN31_06335</name>
</gene>
<dbReference type="RefSeq" id="WP_148637697.1">
    <property type="nucleotide sequence ID" value="NZ_CABIIK010000023.1"/>
</dbReference>
<feature type="transmembrane region" description="Helical" evidence="12">
    <location>
        <begin position="241"/>
        <end position="261"/>
    </location>
</feature>
<evidence type="ECO:0000313" key="17">
    <source>
        <dbReference type="Proteomes" id="UP001163550"/>
    </source>
</evidence>
<dbReference type="Proteomes" id="UP001163550">
    <property type="component" value="Chromosome"/>
</dbReference>
<evidence type="ECO:0000313" key="16">
    <source>
        <dbReference type="Proteomes" id="UP000322619"/>
    </source>
</evidence>
<keyword evidence="17" id="KW-1185">Reference proteome</keyword>
<evidence type="ECO:0000256" key="3">
    <source>
        <dbReference type="ARBA" id="ARBA00012483"/>
    </source>
</evidence>
<evidence type="ECO:0000313" key="14">
    <source>
        <dbReference type="EMBL" id="TYC84680.1"/>
    </source>
</evidence>
<dbReference type="GO" id="GO:0016020">
    <property type="term" value="C:membrane"/>
    <property type="evidence" value="ECO:0007669"/>
    <property type="project" value="UniProtKB-SubCell"/>
</dbReference>
<evidence type="ECO:0000256" key="5">
    <source>
        <dbReference type="ARBA" id="ARBA00022692"/>
    </source>
</evidence>
<evidence type="ECO:0000256" key="8">
    <source>
        <dbReference type="ARBA" id="ARBA00022786"/>
    </source>
</evidence>
<organism evidence="14 16">
    <name type="scientific">Acetobacterium wieringae</name>
    <dbReference type="NCBI Taxonomy" id="52694"/>
    <lineage>
        <taxon>Bacteria</taxon>
        <taxon>Bacillati</taxon>
        <taxon>Bacillota</taxon>
        <taxon>Clostridia</taxon>
        <taxon>Eubacteriales</taxon>
        <taxon>Eubacteriaceae</taxon>
        <taxon>Acetobacterium</taxon>
    </lineage>
</organism>
<evidence type="ECO:0000256" key="7">
    <source>
        <dbReference type="ARBA" id="ARBA00022771"/>
    </source>
</evidence>
<evidence type="ECO:0000256" key="1">
    <source>
        <dbReference type="ARBA" id="ARBA00000900"/>
    </source>
</evidence>
<dbReference type="AlphaFoldDB" id="A0A5D0WK29"/>
<dbReference type="EMBL" id="VSLA01000024">
    <property type="protein sequence ID" value="TYC84680.1"/>
    <property type="molecule type" value="Genomic_DNA"/>
</dbReference>
<keyword evidence="7" id="KW-0863">Zinc-finger</keyword>
<evidence type="ECO:0000259" key="13">
    <source>
        <dbReference type="Pfam" id="PF12483"/>
    </source>
</evidence>
<sequence>MAFIIGLLIMIAGICYAVFVLKKSKTKAQEIQFQQTTCIKDVLDIVGDLSSLDENYRHYSEVKGHLHSVSGDVEAPFSQRPVAYYENEVFSVHEETRTERDDKGNTRTITDKVETSLSSEKSPVEVYLSDSSSDEKVYIDMASFGADVDLMPGCNRMESADSNWVRDNFNFSFSNPRGSRFLGYRFFEEILPENQPMYILGEIHKRGNRLYVGRSVTTKKPSHVTYKSEEELLDDVKNEKFVALAIAVGSVIAGIAVMFLFS</sequence>